<protein>
    <recommendedName>
        <fullName evidence="4">ER membrane protein complex subunit 1</fullName>
    </recommendedName>
</protein>
<reference evidence="15" key="1">
    <citation type="journal article" date="2014" name="Genome Announc.">
        <title>De novo whole-genome sequence and genome annotation of Lichtheimia ramosa.</title>
        <authorList>
            <person name="Linde J."/>
            <person name="Schwartze V."/>
            <person name="Binder U."/>
            <person name="Lass-Florl C."/>
            <person name="Voigt K."/>
            <person name="Horn F."/>
        </authorList>
    </citation>
    <scope>NUCLEOTIDE SEQUENCE</scope>
    <source>
        <strain evidence="15">JMRC FSU:6197</strain>
    </source>
</reference>
<dbReference type="InterPro" id="IPR026895">
    <property type="entry name" value="EMC1"/>
</dbReference>
<dbReference type="Pfam" id="PF07774">
    <property type="entry name" value="EMC1_C"/>
    <property type="match status" value="1"/>
</dbReference>
<evidence type="ECO:0000313" key="15">
    <source>
        <dbReference type="EMBL" id="CDS09359.1"/>
    </source>
</evidence>
<dbReference type="SUPFAM" id="SSF50998">
    <property type="entry name" value="Quinoprotein alcohol dehydrogenase-like"/>
    <property type="match status" value="1"/>
</dbReference>
<evidence type="ECO:0000256" key="10">
    <source>
        <dbReference type="ARBA" id="ARBA00023180"/>
    </source>
</evidence>
<evidence type="ECO:0000256" key="8">
    <source>
        <dbReference type="ARBA" id="ARBA00022989"/>
    </source>
</evidence>
<gene>
    <name evidence="15" type="ORF">LRAMOSA10719</name>
</gene>
<dbReference type="Gene3D" id="2.130.10.10">
    <property type="entry name" value="YVTN repeat-like/Quinoprotein amine dehydrogenase"/>
    <property type="match status" value="1"/>
</dbReference>
<dbReference type="PANTHER" id="PTHR21573:SF0">
    <property type="entry name" value="ER MEMBRANE PROTEIN COMPLEX SUBUNIT 1"/>
    <property type="match status" value="1"/>
</dbReference>
<dbReference type="InterPro" id="IPR011047">
    <property type="entry name" value="Quinoprotein_ADH-like_sf"/>
</dbReference>
<organism evidence="15">
    <name type="scientific">Lichtheimia ramosa</name>
    <dbReference type="NCBI Taxonomy" id="688394"/>
    <lineage>
        <taxon>Eukaryota</taxon>
        <taxon>Fungi</taxon>
        <taxon>Fungi incertae sedis</taxon>
        <taxon>Mucoromycota</taxon>
        <taxon>Mucoromycotina</taxon>
        <taxon>Mucoromycetes</taxon>
        <taxon>Mucorales</taxon>
        <taxon>Lichtheimiaceae</taxon>
        <taxon>Lichtheimia</taxon>
    </lineage>
</organism>
<name>A0A077WQC7_9FUNG</name>
<accession>A0A077WQC7</accession>
<evidence type="ECO:0000256" key="4">
    <source>
        <dbReference type="ARBA" id="ARBA00020824"/>
    </source>
</evidence>
<proteinExistence type="inferred from homology"/>
<evidence type="ECO:0000256" key="9">
    <source>
        <dbReference type="ARBA" id="ARBA00023136"/>
    </source>
</evidence>
<evidence type="ECO:0000256" key="5">
    <source>
        <dbReference type="ARBA" id="ARBA00022692"/>
    </source>
</evidence>
<dbReference type="AlphaFoldDB" id="A0A077WQC7"/>
<evidence type="ECO:0000259" key="13">
    <source>
        <dbReference type="Pfam" id="PF07774"/>
    </source>
</evidence>
<dbReference type="OrthoDB" id="28092at2759"/>
<dbReference type="InterPro" id="IPR058545">
    <property type="entry name" value="Beta-prop_EMC1_1st"/>
</dbReference>
<dbReference type="GO" id="GO:0072546">
    <property type="term" value="C:EMC complex"/>
    <property type="evidence" value="ECO:0007669"/>
    <property type="project" value="InterPro"/>
</dbReference>
<evidence type="ECO:0000256" key="1">
    <source>
        <dbReference type="ARBA" id="ARBA00004115"/>
    </source>
</evidence>
<dbReference type="GO" id="GO:0034975">
    <property type="term" value="P:protein folding in endoplasmic reticulum"/>
    <property type="evidence" value="ECO:0007669"/>
    <property type="project" value="TreeGrafter"/>
</dbReference>
<dbReference type="Pfam" id="PF25293">
    <property type="entry name" value="Beta-prop_EMC1_N"/>
    <property type="match status" value="1"/>
</dbReference>
<evidence type="ECO:0000256" key="11">
    <source>
        <dbReference type="SAM" id="Phobius"/>
    </source>
</evidence>
<keyword evidence="5 11" id="KW-0812">Transmembrane</keyword>
<dbReference type="PANTHER" id="PTHR21573">
    <property type="entry name" value="ER MEMBRANE PROTEIN COMPLEX SUBUNIT 1"/>
    <property type="match status" value="1"/>
</dbReference>
<evidence type="ECO:0000256" key="7">
    <source>
        <dbReference type="ARBA" id="ARBA00022824"/>
    </source>
</evidence>
<dbReference type="InterPro" id="IPR015943">
    <property type="entry name" value="WD40/YVTN_repeat-like_dom_sf"/>
</dbReference>
<feature type="chain" id="PRO_5001726334" description="ER membrane protein complex subunit 1" evidence="12">
    <location>
        <begin position="31"/>
        <end position="983"/>
    </location>
</feature>
<evidence type="ECO:0000256" key="12">
    <source>
        <dbReference type="SAM" id="SignalP"/>
    </source>
</evidence>
<keyword evidence="9 11" id="KW-0472">Membrane</keyword>
<feature type="domain" description="ER membrane protein complex subunit 1 C-terminal" evidence="13">
    <location>
        <begin position="773"/>
        <end position="982"/>
    </location>
</feature>
<dbReference type="EMBL" id="LK023331">
    <property type="protein sequence ID" value="CDS09359.1"/>
    <property type="molecule type" value="Genomic_DNA"/>
</dbReference>
<keyword evidence="6 12" id="KW-0732">Signal</keyword>
<evidence type="ECO:0000256" key="2">
    <source>
        <dbReference type="ARBA" id="ARBA00007904"/>
    </source>
</evidence>
<sequence length="983" mass="110441">MTMPSLRRKRIHSVGALFLLLSCLVIPATAIYASQAGVVDWHHTWIGKTRWSALTSPSRLVVSTERNMLASINTDTGAIEWRQELDEPVGELQASASGVLTFSSTGAQMWDPSSGRMIWQKSGFDGILDGRISSTNVAVIVDKHQIGAFDLTNGDTLWTKARVADHSLVTLHPYDDTTLYIIERSDNQDAFNTIALDISTGKMISHNKLSIQKTADNIKTVDRYLLWTERDVVRWNQLGTKKIQKATVSSLIGSLASFASAEPETVRLDVSKSSNVIFLSAFNIADDHLSVPTAAFHMQENGLSLIQDLNMQDAIGKVDALVGTTVQVARTSDKEMTWHTLSNDFVHQQHRLSHDFSLTGNVEHVKLVSTSPLRALIVTSSGSTFLYDGTAKEMIWSREEAMAHATASEFLELPERQLWTQMADEIAEEHPESIPPLTRYMHRLQAHMTEARQLPNWVIQRVMGAVKSDKAQPADASELLQAQQCWTNSTSPSIVYRDAFGLHKLVLTVTSTGKVVAQDTADRGSIVWSRYFEDVRFTHVKVVRSVSVKMPPLIVVIGESGSPSLGYEETHFYRLDALTGDNYISHIPEADMYFEPELITETKITKVMRLPIEEPDEHTHLLALYEAGTSRVYVYPDTEGARLRFREFADSFYFVQPSSKQHRGFKGYHVVEGYRGSLTAKPVWTLDLPLDEKVVAVGERQPYEKVALLGRVLGNRNVMYKYLNPHMFALLSTNAEQGTLAVRLVDGVKGTILHETIHRKVDAVNHAVQVVQAEHWVIYHFWSTDAKTRGYQAVVLELYEGEWENERVASNNFSSYDNIRPYVQSSAFMFPYPVQSIGVTTTRGGVSTREILFGLSSNQIFGVNKGFFDPRRPRDKPTKEEQEEGLIPYAPIPDERQMFLTYNREVFGIKRILTSPALLESTSLVFAYGLDTFFTQSSPSRQFDVLSEDFSKSQLILTMVGLVVAIAIARPIVRRKRVNALWQ</sequence>
<comment type="similarity">
    <text evidence="2">Belongs to the EMC1 family.</text>
</comment>
<keyword evidence="7" id="KW-0256">Endoplasmic reticulum</keyword>
<feature type="transmembrane region" description="Helical" evidence="11">
    <location>
        <begin position="955"/>
        <end position="973"/>
    </location>
</feature>
<comment type="subcellular location">
    <subcellularLocation>
        <location evidence="1">Endoplasmic reticulum membrane</location>
        <topology evidence="1">Single-pass type I membrane protein</topology>
    </subcellularLocation>
</comment>
<evidence type="ECO:0000259" key="14">
    <source>
        <dbReference type="Pfam" id="PF25293"/>
    </source>
</evidence>
<dbReference type="PROSITE" id="PS51257">
    <property type="entry name" value="PROKAR_LIPOPROTEIN"/>
    <property type="match status" value="1"/>
</dbReference>
<evidence type="ECO:0000256" key="6">
    <source>
        <dbReference type="ARBA" id="ARBA00022729"/>
    </source>
</evidence>
<comment type="subunit">
    <text evidence="3">Component of the ER membrane protein complex (EMC).</text>
</comment>
<dbReference type="InterPro" id="IPR011678">
    <property type="entry name" value="EMC1_C"/>
</dbReference>
<feature type="signal peptide" evidence="12">
    <location>
        <begin position="1"/>
        <end position="30"/>
    </location>
</feature>
<feature type="domain" description="EMC1 first beta-propeller" evidence="14">
    <location>
        <begin position="30"/>
        <end position="400"/>
    </location>
</feature>
<evidence type="ECO:0000256" key="3">
    <source>
        <dbReference type="ARBA" id="ARBA00011276"/>
    </source>
</evidence>
<keyword evidence="10" id="KW-0325">Glycoprotein</keyword>
<keyword evidence="8 11" id="KW-1133">Transmembrane helix</keyword>